<accession>A0A328TJC8</accession>
<keyword evidence="2" id="KW-1185">Reference proteome</keyword>
<proteinExistence type="predicted"/>
<name>A0A328TJC8_9GAMM</name>
<sequence>MEDPDWAEIHMELRKKGVTRHLLWKEYCQRMPVRGYSYSQ</sequence>
<reference evidence="1" key="1">
    <citation type="submission" date="2018-04" db="EMBL/GenBank/DDBJ databases">
        <title>Genomes of the Obligate Erwinia dacicola and Facultative Enterobacter sp. OLF Endosymbionts of the Olive Fruit fly, Bactrocera oleae.</title>
        <authorList>
            <person name="Estes A.M."/>
            <person name="Hearn D.J."/>
            <person name="Agarwal S."/>
            <person name="Pierson E.A."/>
            <person name="Dunning-Hotopp J.C."/>
        </authorList>
    </citation>
    <scope>NUCLEOTIDE SEQUENCE [LARGE SCALE GENOMIC DNA]</scope>
    <source>
        <strain evidence="1">Oroville</strain>
    </source>
</reference>
<dbReference type="EMBL" id="LJAM02000726">
    <property type="protein sequence ID" value="RAP69513.1"/>
    <property type="molecule type" value="Genomic_DNA"/>
</dbReference>
<comment type="caution">
    <text evidence="1">The sequence shown here is derived from an EMBL/GenBank/DDBJ whole genome shotgun (WGS) entry which is preliminary data.</text>
</comment>
<protein>
    <submittedName>
        <fullName evidence="1">Integrase catalytic region domain protein</fullName>
    </submittedName>
</protein>
<evidence type="ECO:0000313" key="2">
    <source>
        <dbReference type="Proteomes" id="UP000244334"/>
    </source>
</evidence>
<dbReference type="AlphaFoldDB" id="A0A328TJC8"/>
<gene>
    <name evidence="1" type="ORF">ACZ87_03697</name>
</gene>
<organism evidence="1 2">
    <name type="scientific">Candidatus Erwinia dacicola</name>
    <dbReference type="NCBI Taxonomy" id="252393"/>
    <lineage>
        <taxon>Bacteria</taxon>
        <taxon>Pseudomonadati</taxon>
        <taxon>Pseudomonadota</taxon>
        <taxon>Gammaproteobacteria</taxon>
        <taxon>Enterobacterales</taxon>
        <taxon>Erwiniaceae</taxon>
        <taxon>Erwinia</taxon>
    </lineage>
</organism>
<feature type="non-terminal residue" evidence="1">
    <location>
        <position position="40"/>
    </location>
</feature>
<evidence type="ECO:0000313" key="1">
    <source>
        <dbReference type="EMBL" id="RAP69513.1"/>
    </source>
</evidence>
<dbReference type="Proteomes" id="UP000244334">
    <property type="component" value="Unassembled WGS sequence"/>
</dbReference>